<evidence type="ECO:0000313" key="1">
    <source>
        <dbReference type="EMBL" id="WGZ90699.1"/>
    </source>
</evidence>
<name>A0AA95H873_9GAMM</name>
<proteinExistence type="predicted"/>
<dbReference type="EMBL" id="CP124755">
    <property type="protein sequence ID" value="WGZ90699.1"/>
    <property type="molecule type" value="Genomic_DNA"/>
</dbReference>
<accession>A0AA95H873</accession>
<gene>
    <name evidence="1" type="ORF">QJT80_14580</name>
</gene>
<sequence>MSATVDSLRKLDGFLAAALVDSSSGMMLESVTNGNFPVEVAAAANTDVMQAKLRAMDAIDLGDDTIEDMLISLGTQYHLIRPLASNREIFVYTALERSRANLALARLELKKLEGSIKRI</sequence>
<reference evidence="1" key="2">
    <citation type="submission" date="2023-04" db="EMBL/GenBank/DDBJ databases">
        <authorList>
            <person name="Beletskiy A.V."/>
            <person name="Mardanov A.V."/>
            <person name="Ravin N.V."/>
        </authorList>
    </citation>
    <scope>NUCLEOTIDE SEQUENCE</scope>
    <source>
        <strain evidence="1">GKL-01</strain>
    </source>
</reference>
<organism evidence="1">
    <name type="scientific">Candidatus Thiocaldithrix dubininis</name>
    <dbReference type="NCBI Taxonomy" id="3080823"/>
    <lineage>
        <taxon>Bacteria</taxon>
        <taxon>Pseudomonadati</taxon>
        <taxon>Pseudomonadota</taxon>
        <taxon>Gammaproteobacteria</taxon>
        <taxon>Thiotrichales</taxon>
        <taxon>Thiotrichaceae</taxon>
        <taxon>Candidatus Thiocaldithrix</taxon>
    </lineage>
</organism>
<protein>
    <recommendedName>
        <fullName evidence="2">Roadblock/LAMTOR2 domain-containing protein</fullName>
    </recommendedName>
</protein>
<dbReference type="SUPFAM" id="SSF103196">
    <property type="entry name" value="Roadblock/LC7 domain"/>
    <property type="match status" value="1"/>
</dbReference>
<evidence type="ECO:0008006" key="2">
    <source>
        <dbReference type="Google" id="ProtNLM"/>
    </source>
</evidence>
<dbReference type="KEGG" id="tdu:QJT80_14580"/>
<dbReference type="AlphaFoldDB" id="A0AA95H873"/>
<reference evidence="1" key="1">
    <citation type="journal article" date="2023" name="Int. J. Mol. Sci.">
        <title>Metagenomics Revealed a New Genus 'Candidatus Thiocaldithrix dubininis' gen. nov., sp. nov. and a New Species 'Candidatus Thiothrix putei' sp. nov. in the Family Thiotrichaceae, Some Members of Which Have Traits of Both Na+- and H+-Motive Energetics.</title>
        <authorList>
            <person name="Ravin N.V."/>
            <person name="Muntyan M.S."/>
            <person name="Smolyakov D.D."/>
            <person name="Rudenko T.S."/>
            <person name="Beletsky A.V."/>
            <person name="Mardanov A.V."/>
            <person name="Grabovich M.Y."/>
        </authorList>
    </citation>
    <scope>NUCLEOTIDE SEQUENCE</scope>
    <source>
        <strain evidence="1">GKL-01</strain>
    </source>
</reference>
<dbReference type="Proteomes" id="UP001300672">
    <property type="component" value="Chromosome"/>
</dbReference>